<dbReference type="InterPro" id="IPR012724">
    <property type="entry name" value="DnaJ"/>
</dbReference>
<feature type="zinc finger region" description="CR-type" evidence="5">
    <location>
        <begin position="227"/>
        <end position="301"/>
    </location>
</feature>
<evidence type="ECO:0000259" key="7">
    <source>
        <dbReference type="PROSITE" id="PS51188"/>
    </source>
</evidence>
<dbReference type="PROSITE" id="PS00636">
    <property type="entry name" value="DNAJ_1"/>
    <property type="match status" value="1"/>
</dbReference>
<dbReference type="FunFam" id="2.60.260.20:FF:000005">
    <property type="entry name" value="Chaperone protein dnaJ 1, mitochondrial"/>
    <property type="match status" value="1"/>
</dbReference>
<dbReference type="PRINTS" id="PR00625">
    <property type="entry name" value="JDOMAIN"/>
</dbReference>
<keyword evidence="4 5" id="KW-0862">Zinc</keyword>
<dbReference type="Pfam" id="PF00226">
    <property type="entry name" value="DnaJ"/>
    <property type="match status" value="1"/>
</dbReference>
<dbReference type="InterPro" id="IPR008971">
    <property type="entry name" value="HSP40/DnaJ_pept-bd"/>
</dbReference>
<dbReference type="PROSITE" id="PS50076">
    <property type="entry name" value="DNAJ_2"/>
    <property type="match status" value="1"/>
</dbReference>
<evidence type="ECO:0000313" key="9">
    <source>
        <dbReference type="Proteomes" id="UP001159364"/>
    </source>
</evidence>
<sequence length="486" mass="54415">MRRYGWVVEKCRRHLLVESVVDRGASAREFATWRQDVLRDRFTNSCSFASDKWSDCGRIQMWLMKERQIHTSGTCEAKQPTYYEILGVPENASRDEIKKAFRSLAKKYHPDANKNNPSAKKKFQQIREAYDTLQDSEKRAQYDSRSGGSTNVEYGADTAEEFGYGADRESEFRYGSGNAGGFRYSHNSNFSDSFQKIFSQIFEDEINQFASDIQVEVLLSFSEAARVCTKNISFDAYVPCDSCHGRGYPIDAKAIVCPTCRGMRKVTIPPFTATCSTCKGSGQVIKEHCMLCKGSGVVEGIKEIKVTIPAGVDSGDTIRVPEAGNAGGLRSRPGNLFINIKVADDPVFTRDGADVYIDTNISFTQAILGGKVDVPTLSGRTQVKIPKGVQPGKVVVLRGKGLPKHGFLVDHGDQYVRFRVNFPTAINERQRAILEELAKEEIQNESATSSEGNWWQHTFEKILTPRLMLECSLIMLILLFMHKILT</sequence>
<keyword evidence="1 5" id="KW-0479">Metal-binding</keyword>
<comment type="caution">
    <text evidence="8">The sequence shown here is derived from an EMBL/GenBank/DDBJ whole genome shotgun (WGS) entry which is preliminary data.</text>
</comment>
<dbReference type="HAMAP" id="MF_01152">
    <property type="entry name" value="DnaJ"/>
    <property type="match status" value="1"/>
</dbReference>
<protein>
    <recommendedName>
        <fullName evidence="10">Chaperone protein dnaJ 1, mitochondrial</fullName>
    </recommendedName>
</protein>
<dbReference type="CDD" id="cd06257">
    <property type="entry name" value="DnaJ"/>
    <property type="match status" value="1"/>
</dbReference>
<evidence type="ECO:0008006" key="10">
    <source>
        <dbReference type="Google" id="ProtNLM"/>
    </source>
</evidence>
<dbReference type="AlphaFoldDB" id="A0AAV8TYI3"/>
<dbReference type="Pfam" id="PF01556">
    <property type="entry name" value="DnaJ_C"/>
    <property type="match status" value="1"/>
</dbReference>
<dbReference type="GO" id="GO:0009408">
    <property type="term" value="P:response to heat"/>
    <property type="evidence" value="ECO:0007669"/>
    <property type="project" value="InterPro"/>
</dbReference>
<proteinExistence type="inferred from homology"/>
<dbReference type="GO" id="GO:0005737">
    <property type="term" value="C:cytoplasm"/>
    <property type="evidence" value="ECO:0007669"/>
    <property type="project" value="TreeGrafter"/>
</dbReference>
<dbReference type="InterPro" id="IPR002939">
    <property type="entry name" value="DnaJ_C"/>
</dbReference>
<dbReference type="InterPro" id="IPR001623">
    <property type="entry name" value="DnaJ_domain"/>
</dbReference>
<dbReference type="EMBL" id="JAIWQS010000002">
    <property type="protein sequence ID" value="KAJ8771601.1"/>
    <property type="molecule type" value="Genomic_DNA"/>
</dbReference>
<dbReference type="InterPro" id="IPR036410">
    <property type="entry name" value="HSP_DnaJ_Cys-rich_dom_sf"/>
</dbReference>
<keyword evidence="2" id="KW-0677">Repeat</keyword>
<dbReference type="GO" id="GO:0051082">
    <property type="term" value="F:unfolded protein binding"/>
    <property type="evidence" value="ECO:0007669"/>
    <property type="project" value="InterPro"/>
</dbReference>
<dbReference type="GO" id="GO:0042026">
    <property type="term" value="P:protein refolding"/>
    <property type="evidence" value="ECO:0007669"/>
    <property type="project" value="TreeGrafter"/>
</dbReference>
<evidence type="ECO:0000256" key="3">
    <source>
        <dbReference type="ARBA" id="ARBA00022771"/>
    </source>
</evidence>
<keyword evidence="9" id="KW-1185">Reference proteome</keyword>
<gene>
    <name evidence="8" type="ORF">K2173_026778</name>
</gene>
<name>A0AAV8TYI3_9ROSI</name>
<reference evidence="8 9" key="1">
    <citation type="submission" date="2021-09" db="EMBL/GenBank/DDBJ databases">
        <title>Genomic insights and catalytic innovation underlie evolution of tropane alkaloids biosynthesis.</title>
        <authorList>
            <person name="Wang Y.-J."/>
            <person name="Tian T."/>
            <person name="Huang J.-P."/>
            <person name="Huang S.-X."/>
        </authorList>
    </citation>
    <scope>NUCLEOTIDE SEQUENCE [LARGE SCALE GENOMIC DNA]</scope>
    <source>
        <strain evidence="8">KIB-2018</strain>
        <tissue evidence="8">Leaf</tissue>
    </source>
</reference>
<evidence type="ECO:0000256" key="2">
    <source>
        <dbReference type="ARBA" id="ARBA00022737"/>
    </source>
</evidence>
<dbReference type="Proteomes" id="UP001159364">
    <property type="component" value="Linkage Group LG02"/>
</dbReference>
<dbReference type="PROSITE" id="PS51188">
    <property type="entry name" value="ZF_CR"/>
    <property type="match status" value="1"/>
</dbReference>
<dbReference type="SUPFAM" id="SSF57938">
    <property type="entry name" value="DnaJ/Hsp40 cysteine-rich domain"/>
    <property type="match status" value="1"/>
</dbReference>
<dbReference type="PANTHER" id="PTHR43096:SF36">
    <property type="entry name" value="CHAPERONE PROTEIN DNAJ 1, MITOCHONDRIAL"/>
    <property type="match status" value="1"/>
</dbReference>
<dbReference type="Gene3D" id="2.60.260.20">
    <property type="entry name" value="Urease metallochaperone UreE, N-terminal domain"/>
    <property type="match status" value="2"/>
</dbReference>
<dbReference type="GO" id="GO:0005524">
    <property type="term" value="F:ATP binding"/>
    <property type="evidence" value="ECO:0007669"/>
    <property type="project" value="InterPro"/>
</dbReference>
<dbReference type="CDD" id="cd10747">
    <property type="entry name" value="DnaJ_C"/>
    <property type="match status" value="1"/>
</dbReference>
<evidence type="ECO:0000256" key="5">
    <source>
        <dbReference type="PROSITE-ProRule" id="PRU00546"/>
    </source>
</evidence>
<dbReference type="GO" id="GO:0008270">
    <property type="term" value="F:zinc ion binding"/>
    <property type="evidence" value="ECO:0007669"/>
    <property type="project" value="UniProtKB-KW"/>
</dbReference>
<keyword evidence="3 5" id="KW-0863">Zinc-finger</keyword>
<feature type="domain" description="J" evidence="6">
    <location>
        <begin position="81"/>
        <end position="146"/>
    </location>
</feature>
<feature type="domain" description="CR-type" evidence="7">
    <location>
        <begin position="227"/>
        <end position="301"/>
    </location>
</feature>
<dbReference type="Gene3D" id="6.20.20.10">
    <property type="match status" value="2"/>
</dbReference>
<dbReference type="PANTHER" id="PTHR43096">
    <property type="entry name" value="DNAJ HOMOLOG 1, MITOCHONDRIAL-RELATED"/>
    <property type="match status" value="1"/>
</dbReference>
<evidence type="ECO:0000313" key="8">
    <source>
        <dbReference type="EMBL" id="KAJ8771601.1"/>
    </source>
</evidence>
<dbReference type="SMART" id="SM00271">
    <property type="entry name" value="DnaJ"/>
    <property type="match status" value="1"/>
</dbReference>
<evidence type="ECO:0000256" key="1">
    <source>
        <dbReference type="ARBA" id="ARBA00022723"/>
    </source>
</evidence>
<dbReference type="Gene3D" id="1.10.287.110">
    <property type="entry name" value="DnaJ domain"/>
    <property type="match status" value="1"/>
</dbReference>
<dbReference type="GO" id="GO:0031072">
    <property type="term" value="F:heat shock protein binding"/>
    <property type="evidence" value="ECO:0007669"/>
    <property type="project" value="InterPro"/>
</dbReference>
<dbReference type="InterPro" id="IPR018253">
    <property type="entry name" value="DnaJ_domain_CS"/>
</dbReference>
<evidence type="ECO:0000256" key="4">
    <source>
        <dbReference type="ARBA" id="ARBA00022833"/>
    </source>
</evidence>
<dbReference type="SUPFAM" id="SSF46565">
    <property type="entry name" value="Chaperone J-domain"/>
    <property type="match status" value="1"/>
</dbReference>
<dbReference type="InterPro" id="IPR001305">
    <property type="entry name" value="HSP_DnaJ_Cys-rich_dom"/>
</dbReference>
<accession>A0AAV8TYI3</accession>
<dbReference type="InterPro" id="IPR036869">
    <property type="entry name" value="J_dom_sf"/>
</dbReference>
<organism evidence="8 9">
    <name type="scientific">Erythroxylum novogranatense</name>
    <dbReference type="NCBI Taxonomy" id="1862640"/>
    <lineage>
        <taxon>Eukaryota</taxon>
        <taxon>Viridiplantae</taxon>
        <taxon>Streptophyta</taxon>
        <taxon>Embryophyta</taxon>
        <taxon>Tracheophyta</taxon>
        <taxon>Spermatophyta</taxon>
        <taxon>Magnoliopsida</taxon>
        <taxon>eudicotyledons</taxon>
        <taxon>Gunneridae</taxon>
        <taxon>Pentapetalae</taxon>
        <taxon>rosids</taxon>
        <taxon>fabids</taxon>
        <taxon>Malpighiales</taxon>
        <taxon>Erythroxylaceae</taxon>
        <taxon>Erythroxylum</taxon>
    </lineage>
</organism>
<dbReference type="SUPFAM" id="SSF49493">
    <property type="entry name" value="HSP40/DnaJ peptide-binding domain"/>
    <property type="match status" value="2"/>
</dbReference>
<evidence type="ECO:0000259" key="6">
    <source>
        <dbReference type="PROSITE" id="PS50076"/>
    </source>
</evidence>